<dbReference type="eggNOG" id="COG0847">
    <property type="taxonomic scope" value="Bacteria"/>
</dbReference>
<dbReference type="Proteomes" id="UP000028492">
    <property type="component" value="Chromosome"/>
</dbReference>
<feature type="transmembrane region" description="Helical" evidence="4">
    <location>
        <begin position="466"/>
        <end position="490"/>
    </location>
</feature>
<sequence>MAETVENLALTPDGRFAVGTTEFTAIDFETTGLHPGHVVEVAAVRIRADGTVLREFSTLVNPGPGVDPGPAHVHRITRRELDGAPYLGEVLGDFLDVCQGSVLVGHNLPFEARFLDGESGRLGARIPAMPGVCTLAAARRALRLPNYRLATVAEAVGVGEFAAHTALADAYVCARLVTTLVTTHGLRFTERPVFPELPRFAPATRLSPRRVVVPSGGTWMADFVDRVPEAAFGATGSLQDAYVELLGNALADRHISDAEARALGAAASAAGMSDTDLHRVHTGFVKAMRELAESDGVITAEEERDLRAVAAALRVPETLHGLRATGAASGVRRRVLVLGDGLAEDDLRAAVLDAGLQLAKKLTASVTHLAVGSGVPPAEPRIARAGELGAKVLRVAEAREVLGLVPRPAPVSAPIPVPPPAPIPAPVAPAHRPVYAAEQRTAAFVPYPQPPVPHGPIPPVPSPPSVALWGGRVLMGFGMLLMFITVLALFGGAGLAAGVFVGVLGVGGLLGGWQIAVRA</sequence>
<keyword evidence="1" id="KW-0540">Nuclease</keyword>
<keyword evidence="4" id="KW-0472">Membrane</keyword>
<feature type="transmembrane region" description="Helical" evidence="4">
    <location>
        <begin position="497"/>
        <end position="516"/>
    </location>
</feature>
<accession>A0A075UKN0</accession>
<reference evidence="6 7" key="1">
    <citation type="journal article" date="2014" name="J. Biotechnol.">
        <title>Complete genome sequence of the actinobacterium Amycolatopsis japonica MG417-CF17(T) (=DSM 44213T) producing (S,S)-N,N'-ethylenediaminedisuccinic acid.</title>
        <authorList>
            <person name="Stegmann E."/>
            <person name="Albersmeier A."/>
            <person name="Spohn M."/>
            <person name="Gert H."/>
            <person name="Weber T."/>
            <person name="Wohlleben W."/>
            <person name="Kalinowski J."/>
            <person name="Ruckert C."/>
        </authorList>
    </citation>
    <scope>NUCLEOTIDE SEQUENCE [LARGE SCALE GENOMIC DNA]</scope>
    <source>
        <strain evidence="7">MG417-CF17 (DSM 44213)</strain>
    </source>
</reference>
<name>A0A075UKN0_9PSEU</name>
<evidence type="ECO:0000313" key="7">
    <source>
        <dbReference type="Proteomes" id="UP000028492"/>
    </source>
</evidence>
<keyword evidence="4" id="KW-1133">Transmembrane helix</keyword>
<dbReference type="InterPro" id="IPR006054">
    <property type="entry name" value="DnaQ"/>
</dbReference>
<evidence type="ECO:0000259" key="5">
    <source>
        <dbReference type="SMART" id="SM00479"/>
    </source>
</evidence>
<dbReference type="SMART" id="SM00479">
    <property type="entry name" value="EXOIII"/>
    <property type="match status" value="1"/>
</dbReference>
<feature type="domain" description="Exonuclease" evidence="5">
    <location>
        <begin position="22"/>
        <end position="186"/>
    </location>
</feature>
<dbReference type="Pfam" id="PF00929">
    <property type="entry name" value="RNase_T"/>
    <property type="match status" value="1"/>
</dbReference>
<keyword evidence="7" id="KW-1185">Reference proteome</keyword>
<dbReference type="GO" id="GO:0006260">
    <property type="term" value="P:DNA replication"/>
    <property type="evidence" value="ECO:0007669"/>
    <property type="project" value="InterPro"/>
</dbReference>
<evidence type="ECO:0000256" key="3">
    <source>
        <dbReference type="ARBA" id="ARBA00022839"/>
    </source>
</evidence>
<dbReference type="GO" id="GO:0003677">
    <property type="term" value="F:DNA binding"/>
    <property type="evidence" value="ECO:0007669"/>
    <property type="project" value="InterPro"/>
</dbReference>
<protein>
    <submittedName>
        <fullName evidence="6">DNA polymerase III subunit epsilon</fullName>
    </submittedName>
</protein>
<dbReference type="AlphaFoldDB" id="A0A075UKN0"/>
<dbReference type="SUPFAM" id="SSF53098">
    <property type="entry name" value="Ribonuclease H-like"/>
    <property type="match status" value="1"/>
</dbReference>
<keyword evidence="3" id="KW-0269">Exonuclease</keyword>
<dbReference type="STRING" id="208439.AJAP_00910"/>
<dbReference type="PANTHER" id="PTHR30231">
    <property type="entry name" value="DNA POLYMERASE III SUBUNIT EPSILON"/>
    <property type="match status" value="1"/>
</dbReference>
<dbReference type="InterPro" id="IPR012337">
    <property type="entry name" value="RNaseH-like_sf"/>
</dbReference>
<dbReference type="RefSeq" id="WP_038507391.1">
    <property type="nucleotide sequence ID" value="NZ_CP008953.1"/>
</dbReference>
<dbReference type="GO" id="GO:0003887">
    <property type="term" value="F:DNA-directed DNA polymerase activity"/>
    <property type="evidence" value="ECO:0007669"/>
    <property type="project" value="InterPro"/>
</dbReference>
<proteinExistence type="predicted"/>
<evidence type="ECO:0000256" key="4">
    <source>
        <dbReference type="SAM" id="Phobius"/>
    </source>
</evidence>
<evidence type="ECO:0000256" key="2">
    <source>
        <dbReference type="ARBA" id="ARBA00022801"/>
    </source>
</evidence>
<gene>
    <name evidence="6" type="ORF">AJAP_00910</name>
</gene>
<dbReference type="InterPro" id="IPR029024">
    <property type="entry name" value="TerB-like"/>
</dbReference>
<dbReference type="PANTHER" id="PTHR30231:SF4">
    <property type="entry name" value="PROTEIN NEN2"/>
    <property type="match status" value="1"/>
</dbReference>
<dbReference type="KEGG" id="aja:AJAP_00910"/>
<dbReference type="InterPro" id="IPR036397">
    <property type="entry name" value="RNaseH_sf"/>
</dbReference>
<evidence type="ECO:0000313" key="6">
    <source>
        <dbReference type="EMBL" id="AIG73119.1"/>
    </source>
</evidence>
<dbReference type="CDD" id="cd06127">
    <property type="entry name" value="DEDDh"/>
    <property type="match status" value="1"/>
</dbReference>
<dbReference type="SUPFAM" id="SSF158682">
    <property type="entry name" value="TerB-like"/>
    <property type="match status" value="1"/>
</dbReference>
<dbReference type="HOGENOM" id="CLU_524448_0_0_11"/>
<keyword evidence="2" id="KW-0378">Hydrolase</keyword>
<organism evidence="6 7">
    <name type="scientific">Amycolatopsis japonica</name>
    <dbReference type="NCBI Taxonomy" id="208439"/>
    <lineage>
        <taxon>Bacteria</taxon>
        <taxon>Bacillati</taxon>
        <taxon>Actinomycetota</taxon>
        <taxon>Actinomycetes</taxon>
        <taxon>Pseudonocardiales</taxon>
        <taxon>Pseudonocardiaceae</taxon>
        <taxon>Amycolatopsis</taxon>
        <taxon>Amycolatopsis japonica group</taxon>
    </lineage>
</organism>
<dbReference type="FunFam" id="3.30.420.10:FF:000045">
    <property type="entry name" value="3'-5' exonuclease DinG"/>
    <property type="match status" value="1"/>
</dbReference>
<dbReference type="Gene3D" id="3.30.420.10">
    <property type="entry name" value="Ribonuclease H-like superfamily/Ribonuclease H"/>
    <property type="match status" value="1"/>
</dbReference>
<dbReference type="GO" id="GO:0008408">
    <property type="term" value="F:3'-5' exonuclease activity"/>
    <property type="evidence" value="ECO:0007669"/>
    <property type="project" value="TreeGrafter"/>
</dbReference>
<dbReference type="EMBL" id="CP008953">
    <property type="protein sequence ID" value="AIG73119.1"/>
    <property type="molecule type" value="Genomic_DNA"/>
</dbReference>
<dbReference type="InterPro" id="IPR013520">
    <property type="entry name" value="Ribonucl_H"/>
</dbReference>
<dbReference type="NCBIfam" id="TIGR00573">
    <property type="entry name" value="dnaq"/>
    <property type="match status" value="1"/>
</dbReference>
<keyword evidence="4" id="KW-0812">Transmembrane</keyword>
<evidence type="ECO:0000256" key="1">
    <source>
        <dbReference type="ARBA" id="ARBA00022722"/>
    </source>
</evidence>